<dbReference type="PANTHER" id="PTHR30118:SF15">
    <property type="entry name" value="TRANSCRIPTIONAL REGULATORY PROTEIN"/>
    <property type="match status" value="1"/>
</dbReference>
<dbReference type="Pfam" id="PF00126">
    <property type="entry name" value="HTH_1"/>
    <property type="match status" value="1"/>
</dbReference>
<dbReference type="PANTHER" id="PTHR30118">
    <property type="entry name" value="HTH-TYPE TRANSCRIPTIONAL REGULATOR LEUO-RELATED"/>
    <property type="match status" value="1"/>
</dbReference>
<dbReference type="Pfam" id="PF03466">
    <property type="entry name" value="LysR_substrate"/>
    <property type="match status" value="1"/>
</dbReference>
<dbReference type="Proteomes" id="UP000175989">
    <property type="component" value="Unassembled WGS sequence"/>
</dbReference>
<dbReference type="InterPro" id="IPR005119">
    <property type="entry name" value="LysR_subst-bd"/>
</dbReference>
<evidence type="ECO:0000256" key="3">
    <source>
        <dbReference type="ARBA" id="ARBA00023125"/>
    </source>
</evidence>
<dbReference type="GO" id="GO:0003700">
    <property type="term" value="F:DNA-binding transcription factor activity"/>
    <property type="evidence" value="ECO:0007669"/>
    <property type="project" value="InterPro"/>
</dbReference>
<proteinExistence type="inferred from homology"/>
<dbReference type="InterPro" id="IPR050389">
    <property type="entry name" value="LysR-type_TF"/>
</dbReference>
<dbReference type="InterPro" id="IPR000847">
    <property type="entry name" value="LysR_HTH_N"/>
</dbReference>
<accession>A0A1E7WUQ9</accession>
<evidence type="ECO:0000313" key="7">
    <source>
        <dbReference type="Proteomes" id="UP000175989"/>
    </source>
</evidence>
<dbReference type="AlphaFoldDB" id="A0A1E7WUQ9"/>
<dbReference type="EMBL" id="LROM01000072">
    <property type="protein sequence ID" value="OFA03452.1"/>
    <property type="molecule type" value="Genomic_DNA"/>
</dbReference>
<dbReference type="InterPro" id="IPR036390">
    <property type="entry name" value="WH_DNA-bd_sf"/>
</dbReference>
<comment type="similarity">
    <text evidence="1">Belongs to the LysR transcriptional regulatory family.</text>
</comment>
<name>A0A1E7WUQ9_9BURK</name>
<evidence type="ECO:0000256" key="2">
    <source>
        <dbReference type="ARBA" id="ARBA00023015"/>
    </source>
</evidence>
<evidence type="ECO:0000259" key="5">
    <source>
        <dbReference type="PROSITE" id="PS50931"/>
    </source>
</evidence>
<sequence>MDILEADLNLLRVFHAIAEEQSLTQAGNRLRLSQPGVSYALGRLRAMFNDPLFVRSGNTMQPTSAALALREPIRRAMSAIQDALRHGEDFDPATSTRTFHLTMSDIGEMVFLPPVCERLLEVAPHVRLEVSQLPLGQIEEALRSGRVDLAVGNLPTLKPATQWHALFHEAYVCISRKRAGETRRKLTVAEYTAMAHVFVASADNSHRLIEDFLREHNIHRNIVLQIPHFSVVPQLLQRTDWAVTLPRRAAQNLNNGRHFSIFELPVAIPEVEVTVHWHADFDESQANRWLRKLLIETLST</sequence>
<dbReference type="Gene3D" id="1.10.10.10">
    <property type="entry name" value="Winged helix-like DNA-binding domain superfamily/Winged helix DNA-binding domain"/>
    <property type="match status" value="1"/>
</dbReference>
<dbReference type="GO" id="GO:0003677">
    <property type="term" value="F:DNA binding"/>
    <property type="evidence" value="ECO:0007669"/>
    <property type="project" value="UniProtKB-KW"/>
</dbReference>
<protein>
    <submittedName>
        <fullName evidence="6">Nodulation protein D 2</fullName>
    </submittedName>
</protein>
<reference evidence="7" key="1">
    <citation type="journal article" date="2016" name="Front. Microbiol.">
        <title>Molecular Keys to the Janthinobacterium and Duganella spp. Interaction with the Plant Pathogen Fusarium graminearum.</title>
        <authorList>
            <person name="Haack F.S."/>
            <person name="Poehlein A."/>
            <person name="Kroger C."/>
            <person name="Voigt C.A."/>
            <person name="Piepenbring M."/>
            <person name="Bode H.B."/>
            <person name="Daniel R."/>
            <person name="Schafer W."/>
            <person name="Streit W.R."/>
        </authorList>
    </citation>
    <scope>NUCLEOTIDE SEQUENCE [LARGE SCALE GENOMIC DNA]</scope>
    <source>
        <strain evidence="7">T54</strain>
    </source>
</reference>
<dbReference type="SUPFAM" id="SSF46785">
    <property type="entry name" value="Winged helix' DNA-binding domain"/>
    <property type="match status" value="1"/>
</dbReference>
<keyword evidence="4" id="KW-0804">Transcription</keyword>
<evidence type="ECO:0000256" key="4">
    <source>
        <dbReference type="ARBA" id="ARBA00023163"/>
    </source>
</evidence>
<dbReference type="OrthoDB" id="8583877at2"/>
<organism evidence="6 7">
    <name type="scientific">Duganella phyllosphaerae</name>
    <dbReference type="NCBI Taxonomy" id="762836"/>
    <lineage>
        <taxon>Bacteria</taxon>
        <taxon>Pseudomonadati</taxon>
        <taxon>Pseudomonadota</taxon>
        <taxon>Betaproteobacteria</taxon>
        <taxon>Burkholderiales</taxon>
        <taxon>Oxalobacteraceae</taxon>
        <taxon>Telluria group</taxon>
        <taxon>Duganella</taxon>
    </lineage>
</organism>
<dbReference type="PRINTS" id="PR00039">
    <property type="entry name" value="HTHLYSR"/>
</dbReference>
<gene>
    <name evidence="6" type="primary">nodD2_1</name>
    <name evidence="6" type="ORF">DUPY_18340</name>
</gene>
<dbReference type="RefSeq" id="WP_070247533.1">
    <property type="nucleotide sequence ID" value="NZ_LROM01000072.1"/>
</dbReference>
<dbReference type="Gene3D" id="3.40.190.10">
    <property type="entry name" value="Periplasmic binding protein-like II"/>
    <property type="match status" value="2"/>
</dbReference>
<comment type="caution">
    <text evidence="6">The sequence shown here is derived from an EMBL/GenBank/DDBJ whole genome shotgun (WGS) entry which is preliminary data.</text>
</comment>
<dbReference type="PATRIC" id="fig|762836.4.peg.1906"/>
<feature type="domain" description="HTH lysR-type" evidence="5">
    <location>
        <begin position="7"/>
        <end position="63"/>
    </location>
</feature>
<dbReference type="CDD" id="cd08459">
    <property type="entry name" value="PBP2_DntR_NahR_LinR_like"/>
    <property type="match status" value="1"/>
</dbReference>
<dbReference type="SUPFAM" id="SSF53850">
    <property type="entry name" value="Periplasmic binding protein-like II"/>
    <property type="match status" value="1"/>
</dbReference>
<keyword evidence="7" id="KW-1185">Reference proteome</keyword>
<keyword evidence="3" id="KW-0238">DNA-binding</keyword>
<keyword evidence="2" id="KW-0805">Transcription regulation</keyword>
<evidence type="ECO:0000313" key="6">
    <source>
        <dbReference type="EMBL" id="OFA03452.1"/>
    </source>
</evidence>
<dbReference type="PROSITE" id="PS50931">
    <property type="entry name" value="HTH_LYSR"/>
    <property type="match status" value="1"/>
</dbReference>
<evidence type="ECO:0000256" key="1">
    <source>
        <dbReference type="ARBA" id="ARBA00009437"/>
    </source>
</evidence>
<dbReference type="InterPro" id="IPR036388">
    <property type="entry name" value="WH-like_DNA-bd_sf"/>
</dbReference>